<dbReference type="RefSeq" id="WP_147203012.1">
    <property type="nucleotide sequence ID" value="NZ_BJYT01000004.1"/>
</dbReference>
<proteinExistence type="predicted"/>
<keyword evidence="2" id="KW-1185">Reference proteome</keyword>
<evidence type="ECO:0000313" key="1">
    <source>
        <dbReference type="EMBL" id="GEO08953.1"/>
    </source>
</evidence>
<dbReference type="Proteomes" id="UP000321513">
    <property type="component" value="Unassembled WGS sequence"/>
</dbReference>
<gene>
    <name evidence="1" type="ORF">SAE01_14490</name>
</gene>
<reference evidence="1 2" key="1">
    <citation type="submission" date="2019-07" db="EMBL/GenBank/DDBJ databases">
        <title>Whole genome shotgun sequence of Segetibacter aerophilus NBRC 106135.</title>
        <authorList>
            <person name="Hosoyama A."/>
            <person name="Uohara A."/>
            <person name="Ohji S."/>
            <person name="Ichikawa N."/>
        </authorList>
    </citation>
    <scope>NUCLEOTIDE SEQUENCE [LARGE SCALE GENOMIC DNA]</scope>
    <source>
        <strain evidence="1 2">NBRC 106135</strain>
    </source>
</reference>
<evidence type="ECO:0008006" key="3">
    <source>
        <dbReference type="Google" id="ProtNLM"/>
    </source>
</evidence>
<dbReference type="AlphaFoldDB" id="A0A512BAH7"/>
<organism evidence="1 2">
    <name type="scientific">Segetibacter aerophilus</name>
    <dbReference type="NCBI Taxonomy" id="670293"/>
    <lineage>
        <taxon>Bacteria</taxon>
        <taxon>Pseudomonadati</taxon>
        <taxon>Bacteroidota</taxon>
        <taxon>Chitinophagia</taxon>
        <taxon>Chitinophagales</taxon>
        <taxon>Chitinophagaceae</taxon>
        <taxon>Segetibacter</taxon>
    </lineage>
</organism>
<comment type="caution">
    <text evidence="1">The sequence shown here is derived from an EMBL/GenBank/DDBJ whole genome shotgun (WGS) entry which is preliminary data.</text>
</comment>
<evidence type="ECO:0000313" key="2">
    <source>
        <dbReference type="Proteomes" id="UP000321513"/>
    </source>
</evidence>
<dbReference type="Gene3D" id="3.30.530.20">
    <property type="match status" value="1"/>
</dbReference>
<dbReference type="OrthoDB" id="9807923at2"/>
<dbReference type="SUPFAM" id="SSF55961">
    <property type="entry name" value="Bet v1-like"/>
    <property type="match status" value="1"/>
</dbReference>
<protein>
    <recommendedName>
        <fullName evidence="3">Polyketide cyclase</fullName>
    </recommendedName>
</protein>
<dbReference type="InterPro" id="IPR019587">
    <property type="entry name" value="Polyketide_cyclase/dehydratase"/>
</dbReference>
<dbReference type="EMBL" id="BJYT01000004">
    <property type="protein sequence ID" value="GEO08953.1"/>
    <property type="molecule type" value="Genomic_DNA"/>
</dbReference>
<dbReference type="Pfam" id="PF10604">
    <property type="entry name" value="Polyketide_cyc2"/>
    <property type="match status" value="1"/>
</dbReference>
<name>A0A512BAH7_9BACT</name>
<dbReference type="InterPro" id="IPR023393">
    <property type="entry name" value="START-like_dom_sf"/>
</dbReference>
<accession>A0A512BAH7</accession>
<sequence>MRFIKLGLISIVFLFLVITAISLLLPSTVNVSRAIDISAPADSVSANISDLSRRKYWFANYDSSQAIVSKNSFGVGASIKIGRTTIDLVEAKAGKITTLWTSGSKTLHGDFNIFKQDSGSHITVQWHFSQHVPWYPWEKFASIASDKIMGPGMEKSLDNLKKLVEK</sequence>